<evidence type="ECO:0000313" key="3">
    <source>
        <dbReference type="Proteomes" id="UP000177029"/>
    </source>
</evidence>
<comment type="caution">
    <text evidence="2">The sequence shown here is derived from an EMBL/GenBank/DDBJ whole genome shotgun (WGS) entry which is preliminary data.</text>
</comment>
<dbReference type="EMBL" id="MGIP01000003">
    <property type="protein sequence ID" value="OGM92169.1"/>
    <property type="molecule type" value="Genomic_DNA"/>
</dbReference>
<feature type="region of interest" description="Disordered" evidence="1">
    <location>
        <begin position="80"/>
        <end position="103"/>
    </location>
</feature>
<name>A0A1F8DVY7_9BACT</name>
<sequence length="103" mass="11622">MKARAVESPRFPWQWYSTTGESVLRESRKAYLMDSRLIFLHFHALRRRDGGDRAERVIGFAFLACVRLPRQIPARGFSADAHGSGEVGGNPGNFAGWPSKKIF</sequence>
<evidence type="ECO:0000313" key="2">
    <source>
        <dbReference type="EMBL" id="OGM92169.1"/>
    </source>
</evidence>
<proteinExistence type="predicted"/>
<dbReference type="AlphaFoldDB" id="A0A1F8DVY7"/>
<gene>
    <name evidence="2" type="ORF">A2755_03640</name>
</gene>
<organism evidence="2 3">
    <name type="scientific">Candidatus Wolfebacteria bacterium RIFCSPHIGHO2_01_FULL_48_22</name>
    <dbReference type="NCBI Taxonomy" id="1802555"/>
    <lineage>
        <taxon>Bacteria</taxon>
        <taxon>Candidatus Wolfeibacteriota</taxon>
    </lineage>
</organism>
<protein>
    <submittedName>
        <fullName evidence="2">Uncharacterized protein</fullName>
    </submittedName>
</protein>
<accession>A0A1F8DVY7</accession>
<evidence type="ECO:0000256" key="1">
    <source>
        <dbReference type="SAM" id="MobiDB-lite"/>
    </source>
</evidence>
<reference evidence="2 3" key="1">
    <citation type="journal article" date="2016" name="Nat. Commun.">
        <title>Thousands of microbial genomes shed light on interconnected biogeochemical processes in an aquifer system.</title>
        <authorList>
            <person name="Anantharaman K."/>
            <person name="Brown C.T."/>
            <person name="Hug L.A."/>
            <person name="Sharon I."/>
            <person name="Castelle C.J."/>
            <person name="Probst A.J."/>
            <person name="Thomas B.C."/>
            <person name="Singh A."/>
            <person name="Wilkins M.J."/>
            <person name="Karaoz U."/>
            <person name="Brodie E.L."/>
            <person name="Williams K.H."/>
            <person name="Hubbard S.S."/>
            <person name="Banfield J.F."/>
        </authorList>
    </citation>
    <scope>NUCLEOTIDE SEQUENCE [LARGE SCALE GENOMIC DNA]</scope>
</reference>
<dbReference type="Proteomes" id="UP000177029">
    <property type="component" value="Unassembled WGS sequence"/>
</dbReference>